<name>A0ABQ2FLV1_9DEIO</name>
<dbReference type="InterPro" id="IPR024742">
    <property type="entry name" value="Glycogen_debranch_N"/>
</dbReference>
<keyword evidence="4" id="KW-1185">Reference proteome</keyword>
<evidence type="ECO:0000313" key="3">
    <source>
        <dbReference type="EMBL" id="GGL05267.1"/>
    </source>
</evidence>
<dbReference type="Gene3D" id="1.50.10.10">
    <property type="match status" value="1"/>
</dbReference>
<comment type="caution">
    <text evidence="3">The sequence shown here is derived from an EMBL/GenBank/DDBJ whole genome shotgun (WGS) entry which is preliminary data.</text>
</comment>
<sequence length="712" mass="76456">MFITSAALRGTLASRAAAPTPRGGRYPSVYHAGLMGRARGMLARMNRAPVTFPFGSLTARQADLEVLLTDGLGGFALSSLAGVPTRCYSGLVASQQPPVQRRTHLVSPLEELHVGSPGGARETTLHALELALDEFEGEGLRHLTGASLSDLLPEREQLFAGVRVRRRAFMPRGSGAVAFLYEVYSREPVTLRLGGFFVDRDMHAVHERVPELSFHASGAEVTVQGQNQTRVQVHAPDAQVTPLAPRPVPQRVHYRHDRARGEPDFEYTLGSPLWALHFPAGGGRAALVVQAVTPDAAQVPVPDPWAAFDEEAARRRELAVRAQVTTGVHDDLVATLGVAADAYLVRRTQPQGVTVIAGYPWFADWGRDSMIALTGLTLLTGRHAEARDLLGTFLRSLHRGLTPNNFHDDGQGAGYNTVDGALWLAVALERYVTASGDAAFAREALPQLRDLLDWHVRGTDHGIRMDPADGLLLAGEPGVQLTWMDVKIEGWVVTPRHGKPIEVQGLWLAALGAESRLSAALGEEARFAATLARAQASFAAFWQDGYVDALSADGTPDRSVRPNVAIALALPDTPTHPDLVAATTAQLEAELLSPVGLHTLSPLDDRYRGNYGGAQVQRDAAYHQGTVWPWPLTAFVELLLAQDEVGRARAALRGLSGHVLEAGLGHVSEVFAGDSLRPGGCPFQAWSVAELLRAHVLVSRAEAQAAGTQSPA</sequence>
<dbReference type="Pfam" id="PF06202">
    <property type="entry name" value="GDE_C"/>
    <property type="match status" value="1"/>
</dbReference>
<dbReference type="InterPro" id="IPR010401">
    <property type="entry name" value="AGL/Gdb1"/>
</dbReference>
<organism evidence="3 4">
    <name type="scientific">Deinococcus radiotolerans</name>
    <dbReference type="NCBI Taxonomy" id="1309407"/>
    <lineage>
        <taxon>Bacteria</taxon>
        <taxon>Thermotogati</taxon>
        <taxon>Deinococcota</taxon>
        <taxon>Deinococci</taxon>
        <taxon>Deinococcales</taxon>
        <taxon>Deinococcaceae</taxon>
        <taxon>Deinococcus</taxon>
    </lineage>
</organism>
<proteinExistence type="predicted"/>
<dbReference type="SUPFAM" id="SSF48208">
    <property type="entry name" value="Six-hairpin glycosidases"/>
    <property type="match status" value="1"/>
</dbReference>
<feature type="domain" description="Glycogen debranching enzyme C-terminal" evidence="1">
    <location>
        <begin position="339"/>
        <end position="693"/>
    </location>
</feature>
<dbReference type="InterPro" id="IPR032790">
    <property type="entry name" value="GDE_C"/>
</dbReference>
<dbReference type="InterPro" id="IPR008928">
    <property type="entry name" value="6-hairpin_glycosidase_sf"/>
</dbReference>
<protein>
    <recommendedName>
        <fullName evidence="5">Glycogen debranching protein</fullName>
    </recommendedName>
</protein>
<dbReference type="PANTHER" id="PTHR10569:SF2">
    <property type="entry name" value="GLYCOGEN DEBRANCHING ENZYME"/>
    <property type="match status" value="1"/>
</dbReference>
<accession>A0ABQ2FLV1</accession>
<reference evidence="4" key="1">
    <citation type="journal article" date="2019" name="Int. J. Syst. Evol. Microbiol.">
        <title>The Global Catalogue of Microorganisms (GCM) 10K type strain sequencing project: providing services to taxonomists for standard genome sequencing and annotation.</title>
        <authorList>
            <consortium name="The Broad Institute Genomics Platform"/>
            <consortium name="The Broad Institute Genome Sequencing Center for Infectious Disease"/>
            <person name="Wu L."/>
            <person name="Ma J."/>
        </authorList>
    </citation>
    <scope>NUCLEOTIDE SEQUENCE [LARGE SCALE GENOMIC DNA]</scope>
    <source>
        <strain evidence="4">JCM 19173</strain>
    </source>
</reference>
<evidence type="ECO:0000313" key="4">
    <source>
        <dbReference type="Proteomes" id="UP000604341"/>
    </source>
</evidence>
<feature type="domain" description="Glycogen debranching enzyme bacterial and archaeal type N-terminal" evidence="2">
    <location>
        <begin position="65"/>
        <end position="269"/>
    </location>
</feature>
<dbReference type="InterPro" id="IPR012341">
    <property type="entry name" value="6hp_glycosidase-like_sf"/>
</dbReference>
<dbReference type="Pfam" id="PF12439">
    <property type="entry name" value="GDE_N"/>
    <property type="match status" value="1"/>
</dbReference>
<evidence type="ECO:0008006" key="5">
    <source>
        <dbReference type="Google" id="ProtNLM"/>
    </source>
</evidence>
<gene>
    <name evidence="3" type="ORF">GCM10010844_25040</name>
</gene>
<dbReference type="EMBL" id="BMPE01000006">
    <property type="protein sequence ID" value="GGL05267.1"/>
    <property type="molecule type" value="Genomic_DNA"/>
</dbReference>
<evidence type="ECO:0000259" key="1">
    <source>
        <dbReference type="Pfam" id="PF06202"/>
    </source>
</evidence>
<evidence type="ECO:0000259" key="2">
    <source>
        <dbReference type="Pfam" id="PF12439"/>
    </source>
</evidence>
<dbReference type="PANTHER" id="PTHR10569">
    <property type="entry name" value="GLYCOGEN DEBRANCHING ENZYME"/>
    <property type="match status" value="1"/>
</dbReference>
<dbReference type="Proteomes" id="UP000604341">
    <property type="component" value="Unassembled WGS sequence"/>
</dbReference>